<dbReference type="InterPro" id="IPR040521">
    <property type="entry name" value="KDZ"/>
</dbReference>
<dbReference type="AlphaFoldDB" id="A0A2H3BAS6"/>
<evidence type="ECO:0000313" key="2">
    <source>
        <dbReference type="Proteomes" id="UP000218334"/>
    </source>
</evidence>
<protein>
    <submittedName>
        <fullName evidence="1">Uncharacterized protein</fullName>
    </submittedName>
</protein>
<organism evidence="1 2">
    <name type="scientific">Armillaria solidipes</name>
    <dbReference type="NCBI Taxonomy" id="1076256"/>
    <lineage>
        <taxon>Eukaryota</taxon>
        <taxon>Fungi</taxon>
        <taxon>Dikarya</taxon>
        <taxon>Basidiomycota</taxon>
        <taxon>Agaricomycotina</taxon>
        <taxon>Agaricomycetes</taxon>
        <taxon>Agaricomycetidae</taxon>
        <taxon>Agaricales</taxon>
        <taxon>Marasmiineae</taxon>
        <taxon>Physalacriaceae</taxon>
        <taxon>Armillaria</taxon>
    </lineage>
</organism>
<proteinExistence type="predicted"/>
<dbReference type="EMBL" id="KZ293480">
    <property type="protein sequence ID" value="PBK60933.1"/>
    <property type="molecule type" value="Genomic_DNA"/>
</dbReference>
<reference evidence="2" key="1">
    <citation type="journal article" date="2017" name="Nat. Ecol. Evol.">
        <title>Genome expansion and lineage-specific genetic innovations in the forest pathogenic fungi Armillaria.</title>
        <authorList>
            <person name="Sipos G."/>
            <person name="Prasanna A.N."/>
            <person name="Walter M.C."/>
            <person name="O'Connor E."/>
            <person name="Balint B."/>
            <person name="Krizsan K."/>
            <person name="Kiss B."/>
            <person name="Hess J."/>
            <person name="Varga T."/>
            <person name="Slot J."/>
            <person name="Riley R."/>
            <person name="Boka B."/>
            <person name="Rigling D."/>
            <person name="Barry K."/>
            <person name="Lee J."/>
            <person name="Mihaltcheva S."/>
            <person name="LaButti K."/>
            <person name="Lipzen A."/>
            <person name="Waldron R."/>
            <person name="Moloney N.M."/>
            <person name="Sperisen C."/>
            <person name="Kredics L."/>
            <person name="Vagvoelgyi C."/>
            <person name="Patrignani A."/>
            <person name="Fitzpatrick D."/>
            <person name="Nagy I."/>
            <person name="Doyle S."/>
            <person name="Anderson J.B."/>
            <person name="Grigoriev I.V."/>
            <person name="Gueldener U."/>
            <person name="Muensterkoetter M."/>
            <person name="Nagy L.G."/>
        </authorList>
    </citation>
    <scope>NUCLEOTIDE SEQUENCE [LARGE SCALE GENOMIC DNA]</scope>
    <source>
        <strain evidence="2">28-4</strain>
    </source>
</reference>
<name>A0A2H3BAS6_9AGAR</name>
<accession>A0A2H3BAS6</accession>
<dbReference type="STRING" id="1076256.A0A2H3BAS6"/>
<keyword evidence="2" id="KW-1185">Reference proteome</keyword>
<evidence type="ECO:0000313" key="1">
    <source>
        <dbReference type="EMBL" id="PBK60933.1"/>
    </source>
</evidence>
<dbReference type="Proteomes" id="UP000218334">
    <property type="component" value="Unassembled WGS sequence"/>
</dbReference>
<sequence>MDANFWLKNRLRHRNKDKKDCPLYLGLGYQVPNEEYFNHLKNYVNEEDISTCIMFAALMQKDTRLSTGLRCMGVGGCVCLRHELVCPLGLGDLLKGERYVDEPPGSVRSEFADFKH</sequence>
<gene>
    <name evidence="1" type="ORF">ARMSODRAFT_1026021</name>
</gene>
<dbReference type="Pfam" id="PF18758">
    <property type="entry name" value="KDZ"/>
    <property type="match status" value="1"/>
</dbReference>